<dbReference type="SUPFAM" id="SSF50978">
    <property type="entry name" value="WD40 repeat-like"/>
    <property type="match status" value="1"/>
</dbReference>
<dbReference type="GO" id="GO:0031080">
    <property type="term" value="C:nuclear pore outer ring"/>
    <property type="evidence" value="ECO:0007669"/>
    <property type="project" value="EnsemblFungi"/>
</dbReference>
<keyword evidence="9" id="KW-0931">ER-Golgi transport</keyword>
<dbReference type="Gene3D" id="2.130.10.10">
    <property type="entry name" value="YVTN repeat-like/Quinoprotein amine dehydrogenase"/>
    <property type="match status" value="1"/>
</dbReference>
<evidence type="ECO:0000256" key="2">
    <source>
        <dbReference type="ARBA" id="ARBA00004397"/>
    </source>
</evidence>
<keyword evidence="8" id="KW-0509">mRNA transport</keyword>
<dbReference type="PANTHER" id="PTHR11024:SF2">
    <property type="entry name" value="PROTEIN SEC13 HOMOLOG"/>
    <property type="match status" value="1"/>
</dbReference>
<dbReference type="GO" id="GO:0032527">
    <property type="term" value="P:protein exit from endoplasmic reticulum"/>
    <property type="evidence" value="ECO:0007669"/>
    <property type="project" value="TreeGrafter"/>
</dbReference>
<dbReference type="OrthoDB" id="364224at2759"/>
<organism evidence="16 17">
    <name type="scientific">Tortispora caseinolytica NRRL Y-17796</name>
    <dbReference type="NCBI Taxonomy" id="767744"/>
    <lineage>
        <taxon>Eukaryota</taxon>
        <taxon>Fungi</taxon>
        <taxon>Dikarya</taxon>
        <taxon>Ascomycota</taxon>
        <taxon>Saccharomycotina</taxon>
        <taxon>Trigonopsidomycetes</taxon>
        <taxon>Trigonopsidales</taxon>
        <taxon>Trigonopsidaceae</taxon>
        <taxon>Tortispora</taxon>
    </lineage>
</organism>
<keyword evidence="10" id="KW-0653">Protein transport</keyword>
<keyword evidence="14" id="KW-0968">Cytoplasmic vesicle</keyword>
<keyword evidence="7" id="KW-0677">Repeat</keyword>
<keyword evidence="12" id="KW-0906">Nuclear pore complex</keyword>
<evidence type="ECO:0000256" key="4">
    <source>
        <dbReference type="ARBA" id="ARBA00010102"/>
    </source>
</evidence>
<evidence type="ECO:0000256" key="14">
    <source>
        <dbReference type="ARBA" id="ARBA00023329"/>
    </source>
</evidence>
<keyword evidence="5" id="KW-0813">Transport</keyword>
<evidence type="ECO:0000256" key="6">
    <source>
        <dbReference type="ARBA" id="ARBA00022574"/>
    </source>
</evidence>
<feature type="repeat" description="WD" evidence="15">
    <location>
        <begin position="95"/>
        <end position="138"/>
    </location>
</feature>
<dbReference type="FunFam" id="2.130.10.10:FF:000017">
    <property type="entry name" value="SEC13 homolog (S. cerevisiae)"/>
    <property type="match status" value="1"/>
</dbReference>
<gene>
    <name evidence="16" type="ORF">CANCADRAFT_864</name>
</gene>
<sequence>MATYTNLHEDMVHDAVLDYYGKRLATCSSDRTIKIFAVDGNNHRLEETLRGHDGPVWQVAWAHPRFGTILASAGYDGKVLIWRDDNGRWSLISEYTSHQASVNSVQWAPHELGALLLCASSDGNVSIVEFKDDGSIDSSMVVAHPTGCNTATWDPSAGMVRGTGSQPIRRFSTGGCDNTIKIWSFNEEQDRYVEEAVLKGHTDWVRDIAWSASVFPKSYIASASQDKTVLIWTQEGDGEWVQRPLQQEKFSEALWRVSWSLSGNILAVSGGDNKVTLWKESIQGTWETCATIDS</sequence>
<dbReference type="InterPro" id="IPR015943">
    <property type="entry name" value="WD40/YVTN_repeat-like_dom_sf"/>
</dbReference>
<evidence type="ECO:0000256" key="3">
    <source>
        <dbReference type="ARBA" id="ARBA00004567"/>
    </source>
</evidence>
<feature type="repeat" description="WD" evidence="15">
    <location>
        <begin position="49"/>
        <end position="82"/>
    </location>
</feature>
<dbReference type="GO" id="GO:0030127">
    <property type="term" value="C:COPII vesicle coat"/>
    <property type="evidence" value="ECO:0007669"/>
    <property type="project" value="EnsemblFungi"/>
</dbReference>
<comment type="subcellular location">
    <subcellularLocation>
        <location evidence="1">Cytoplasmic vesicle</location>
        <location evidence="1">COPII-coated vesicle membrane</location>
        <topology evidence="1">Peripheral membrane protein</topology>
        <orientation evidence="1">Cytoplasmic side</orientation>
    </subcellularLocation>
    <subcellularLocation>
        <location evidence="2">Endoplasmic reticulum membrane</location>
        <topology evidence="2">Peripheral membrane protein</topology>
        <orientation evidence="2">Cytoplasmic side</orientation>
    </subcellularLocation>
    <subcellularLocation>
        <location evidence="3">Nucleus</location>
        <location evidence="3">Nuclear pore complex</location>
    </subcellularLocation>
</comment>
<evidence type="ECO:0000256" key="13">
    <source>
        <dbReference type="ARBA" id="ARBA00023242"/>
    </source>
</evidence>
<keyword evidence="17" id="KW-1185">Reference proteome</keyword>
<proteinExistence type="inferred from homology"/>
<dbReference type="GO" id="GO:1902953">
    <property type="term" value="P:positive regulation of ER to Golgi vesicle-mediated transport"/>
    <property type="evidence" value="ECO:0007669"/>
    <property type="project" value="EnsemblFungi"/>
</dbReference>
<dbReference type="GO" id="GO:0051664">
    <property type="term" value="P:nuclear pore localization"/>
    <property type="evidence" value="ECO:0007669"/>
    <property type="project" value="EnsemblFungi"/>
</dbReference>
<evidence type="ECO:0000256" key="11">
    <source>
        <dbReference type="ARBA" id="ARBA00023010"/>
    </source>
</evidence>
<dbReference type="GO" id="GO:0005789">
    <property type="term" value="C:endoplasmic reticulum membrane"/>
    <property type="evidence" value="ECO:0007669"/>
    <property type="project" value="UniProtKB-SubCell"/>
</dbReference>
<dbReference type="InterPro" id="IPR037363">
    <property type="entry name" value="Sec13/Seh1_fam"/>
</dbReference>
<evidence type="ECO:0000313" key="17">
    <source>
        <dbReference type="Proteomes" id="UP000095023"/>
    </source>
</evidence>
<evidence type="ECO:0000256" key="1">
    <source>
        <dbReference type="ARBA" id="ARBA00004299"/>
    </source>
</evidence>
<dbReference type="GO" id="GO:0045893">
    <property type="term" value="P:positive regulation of DNA-templated transcription"/>
    <property type="evidence" value="ECO:0007669"/>
    <property type="project" value="EnsemblFungi"/>
</dbReference>
<keyword evidence="13" id="KW-0539">Nucleus</keyword>
<keyword evidence="11" id="KW-0811">Translocation</keyword>
<dbReference type="AlphaFoldDB" id="A0A1E4TKL8"/>
<dbReference type="GO" id="GO:0051028">
    <property type="term" value="P:mRNA transport"/>
    <property type="evidence" value="ECO:0007669"/>
    <property type="project" value="UniProtKB-KW"/>
</dbReference>
<feature type="repeat" description="WD" evidence="15">
    <location>
        <begin position="198"/>
        <end position="232"/>
    </location>
</feature>
<evidence type="ECO:0000256" key="10">
    <source>
        <dbReference type="ARBA" id="ARBA00022927"/>
    </source>
</evidence>
<dbReference type="GO" id="GO:0070863">
    <property type="term" value="P:positive regulation of protein exit from endoplasmic reticulum"/>
    <property type="evidence" value="ECO:0007669"/>
    <property type="project" value="EnsemblFungi"/>
</dbReference>
<evidence type="ECO:0000256" key="12">
    <source>
        <dbReference type="ARBA" id="ARBA00023132"/>
    </source>
</evidence>
<dbReference type="GO" id="GO:0036503">
    <property type="term" value="P:ERAD pathway"/>
    <property type="evidence" value="ECO:0007669"/>
    <property type="project" value="EnsemblFungi"/>
</dbReference>
<evidence type="ECO:0000256" key="8">
    <source>
        <dbReference type="ARBA" id="ARBA00022816"/>
    </source>
</evidence>
<dbReference type="PROSITE" id="PS50082">
    <property type="entry name" value="WD_REPEATS_2"/>
    <property type="match status" value="3"/>
</dbReference>
<name>A0A1E4TKL8_9ASCO</name>
<evidence type="ECO:0000256" key="5">
    <source>
        <dbReference type="ARBA" id="ARBA00022448"/>
    </source>
</evidence>
<dbReference type="Proteomes" id="UP000095023">
    <property type="component" value="Unassembled WGS sequence"/>
</dbReference>
<keyword evidence="6 15" id="KW-0853">WD repeat</keyword>
<dbReference type="GO" id="GO:0090114">
    <property type="term" value="P:COPII-coated vesicle budding"/>
    <property type="evidence" value="ECO:0007669"/>
    <property type="project" value="EnsemblFungi"/>
</dbReference>
<protein>
    <submittedName>
        <fullName evidence="16">Uncharacterized protein</fullName>
    </submittedName>
</protein>
<evidence type="ECO:0000256" key="9">
    <source>
        <dbReference type="ARBA" id="ARBA00022892"/>
    </source>
</evidence>
<dbReference type="GO" id="GO:0006606">
    <property type="term" value="P:protein import into nucleus"/>
    <property type="evidence" value="ECO:0007669"/>
    <property type="project" value="TreeGrafter"/>
</dbReference>
<dbReference type="PROSITE" id="PS50294">
    <property type="entry name" value="WD_REPEATS_REGION"/>
    <property type="match status" value="2"/>
</dbReference>
<dbReference type="PANTHER" id="PTHR11024">
    <property type="entry name" value="NUCLEAR PORE COMPLEX PROTEIN SEC13 / SEH1 FAMILY MEMBER"/>
    <property type="match status" value="1"/>
</dbReference>
<reference evidence="17" key="1">
    <citation type="submission" date="2016-02" db="EMBL/GenBank/DDBJ databases">
        <title>Comparative genomics of biotechnologically important yeasts.</title>
        <authorList>
            <consortium name="DOE Joint Genome Institute"/>
            <person name="Riley R."/>
            <person name="Haridas S."/>
            <person name="Wolfe K.H."/>
            <person name="Lopes M.R."/>
            <person name="Hittinger C.T."/>
            <person name="Goker M."/>
            <person name="Salamov A."/>
            <person name="Wisecaver J."/>
            <person name="Long T.M."/>
            <person name="Aerts A.L."/>
            <person name="Barry K."/>
            <person name="Choi C."/>
            <person name="Clum A."/>
            <person name="Coughlan A.Y."/>
            <person name="Deshpande S."/>
            <person name="Douglass A.P."/>
            <person name="Hanson S.J."/>
            <person name="Klenk H.-P."/>
            <person name="Labutti K."/>
            <person name="Lapidus A."/>
            <person name="Lindquist E."/>
            <person name="Lipzen A."/>
            <person name="Meier-Kolthoff J.P."/>
            <person name="Ohm R.A."/>
            <person name="Otillar R.P."/>
            <person name="Pangilinan J."/>
            <person name="Peng Y."/>
            <person name="Rokas A."/>
            <person name="Rosa C.A."/>
            <person name="Scheuner C."/>
            <person name="Sibirny A.A."/>
            <person name="Slot J.C."/>
            <person name="Stielow J.B."/>
            <person name="Sun H."/>
            <person name="Kurtzman C.P."/>
            <person name="Blackwell M."/>
            <person name="Jeffries T.W."/>
            <person name="Grigoriev I.V."/>
        </authorList>
    </citation>
    <scope>NUCLEOTIDE SEQUENCE [LARGE SCALE GENOMIC DNA]</scope>
    <source>
        <strain evidence="17">NRRL Y-17796</strain>
    </source>
</reference>
<evidence type="ECO:0000313" key="16">
    <source>
        <dbReference type="EMBL" id="ODV92279.1"/>
    </source>
</evidence>
<dbReference type="GO" id="GO:0061700">
    <property type="term" value="C:GATOR2 complex"/>
    <property type="evidence" value="ECO:0007669"/>
    <property type="project" value="EnsemblFungi"/>
</dbReference>
<evidence type="ECO:0000256" key="7">
    <source>
        <dbReference type="ARBA" id="ARBA00022737"/>
    </source>
</evidence>
<dbReference type="InterPro" id="IPR036322">
    <property type="entry name" value="WD40_repeat_dom_sf"/>
</dbReference>
<dbReference type="Pfam" id="PF00400">
    <property type="entry name" value="WD40"/>
    <property type="match status" value="6"/>
</dbReference>
<dbReference type="SMART" id="SM00320">
    <property type="entry name" value="WD40"/>
    <property type="match status" value="6"/>
</dbReference>
<dbReference type="GO" id="GO:1904263">
    <property type="term" value="P:positive regulation of TORC1 signaling"/>
    <property type="evidence" value="ECO:0007669"/>
    <property type="project" value="EnsemblFungi"/>
</dbReference>
<evidence type="ECO:0000256" key="15">
    <source>
        <dbReference type="PROSITE-ProRule" id="PRU00221"/>
    </source>
</evidence>
<comment type="similarity">
    <text evidence="4">Belongs to the WD repeat SEC13 family.</text>
</comment>
<dbReference type="GO" id="GO:0005198">
    <property type="term" value="F:structural molecule activity"/>
    <property type="evidence" value="ECO:0007669"/>
    <property type="project" value="EnsemblFungi"/>
</dbReference>
<dbReference type="EMBL" id="KV453841">
    <property type="protein sequence ID" value="ODV92279.1"/>
    <property type="molecule type" value="Genomic_DNA"/>
</dbReference>
<accession>A0A1E4TKL8</accession>
<dbReference type="InterPro" id="IPR001680">
    <property type="entry name" value="WD40_rpt"/>
</dbReference>